<dbReference type="GeneTree" id="ENSGT00700000104550"/>
<reference evidence="4" key="1">
    <citation type="submission" date="2012-01" db="EMBL/GenBank/DDBJ databases">
        <authorList>
            <person name="Walter R."/>
            <person name="Schartl M."/>
            <person name="Warren W."/>
        </authorList>
    </citation>
    <scope>NUCLEOTIDE SEQUENCE [LARGE SCALE GENOMIC DNA]</scope>
    <source>
        <strain evidence="4">JP 163 A</strain>
    </source>
</reference>
<protein>
    <submittedName>
        <fullName evidence="3">Ral GTPase-activating protein subunit beta-like</fullName>
    </submittedName>
</protein>
<organism evidence="3 4">
    <name type="scientific">Xiphophorus maculatus</name>
    <name type="common">Southern platyfish</name>
    <name type="synonym">Platypoecilus maculatus</name>
    <dbReference type="NCBI Taxonomy" id="8083"/>
    <lineage>
        <taxon>Eukaryota</taxon>
        <taxon>Metazoa</taxon>
        <taxon>Chordata</taxon>
        <taxon>Craniata</taxon>
        <taxon>Vertebrata</taxon>
        <taxon>Euteleostomi</taxon>
        <taxon>Actinopterygii</taxon>
        <taxon>Neopterygii</taxon>
        <taxon>Teleostei</taxon>
        <taxon>Neoteleostei</taxon>
        <taxon>Acanthomorphata</taxon>
        <taxon>Ovalentaria</taxon>
        <taxon>Atherinomorphae</taxon>
        <taxon>Cyprinodontiformes</taxon>
        <taxon>Poeciliidae</taxon>
        <taxon>Poeciliinae</taxon>
        <taxon>Xiphophorus</taxon>
    </lineage>
</organism>
<dbReference type="InterPro" id="IPR016024">
    <property type="entry name" value="ARM-type_fold"/>
</dbReference>
<reference evidence="3" key="4">
    <citation type="submission" date="2025-09" db="UniProtKB">
        <authorList>
            <consortium name="Ensembl"/>
        </authorList>
    </citation>
    <scope>IDENTIFICATION</scope>
    <source>
        <strain evidence="3">JP 163 A</strain>
    </source>
</reference>
<dbReference type="OMA" id="CWEECCV"/>
<feature type="region of interest" description="Disordered" evidence="1">
    <location>
        <begin position="320"/>
        <end position="415"/>
    </location>
</feature>
<keyword evidence="4" id="KW-1185">Reference proteome</keyword>
<evidence type="ECO:0000259" key="2">
    <source>
        <dbReference type="Pfam" id="PF20412"/>
    </source>
</evidence>
<evidence type="ECO:0000256" key="1">
    <source>
        <dbReference type="SAM" id="MobiDB-lite"/>
    </source>
</evidence>
<proteinExistence type="predicted"/>
<dbReference type="SUPFAM" id="SSF48371">
    <property type="entry name" value="ARM repeat"/>
    <property type="match status" value="1"/>
</dbReference>
<dbReference type="InterPro" id="IPR035974">
    <property type="entry name" value="Rap/Ran-GAP_sf"/>
</dbReference>
<dbReference type="Ensembl" id="ENSXMAT00000029792.1">
    <property type="protein sequence ID" value="ENSXMAP00000028661.1"/>
    <property type="gene ID" value="ENSXMAG00000024467.1"/>
</dbReference>
<dbReference type="InterPro" id="IPR039930">
    <property type="entry name" value="RALGAPB"/>
</dbReference>
<dbReference type="PANTHER" id="PTHR21344:SF1">
    <property type="entry name" value="RAL GTPASE-ACTIVATING PROTEIN SUBUNIT BETA"/>
    <property type="match status" value="1"/>
</dbReference>
<sequence length="1344" mass="148218">MDQFLKGQVSVLSSFPPSVGRDVAVAVVKPLAAGLGNPGTRSLLRTDWQVKWTMEVLCYGLTLPSNRDTVKLCVDVYTDWMMALVSQKSSTPPPISRDPNLYVQRILRHLYILFLPRSGQVSPVYLSLCQQVLSSVQSLARESSVISSETWQALLHFLLRVNHTLLAPPTPAGGLSDLSVAVLLEVWLLACSRCFPCRSLWQTFRQMFSSWRHQPAVVEQWSRVAAGLTSRLLPQMFGPSFPPFKVPDEDASLVPPDMEGERISHTWFKFLHLFSNPVDLIGPAAGSSLDEDVQLPGIFFRAMRSVSELVDAFLGVTERTSEQTEHLLPNTELGARSQSGDRLPSQGFSVSRSPFRDRLPSYGFSRPRSGSAPPSPVNFPTTPEAPPIKSFSSSCKQQTPSSPNHWKSSSRLPSSCPPLSSAPQCPAHPLRCNMDSLLHLFGSWLFEAALITSGKRADVTVMSDRWAAGRAEACGTLCRIFTCKKTAENIQSVYLSRFYLVLLRSLQDACPPVLVSVLLNSTRLFCCDLRGVNLLLPSFVSVLETVLLDRDLIRFKGLVSPVDLRRSSIFILLSLMPLPVQLGPAQIQNSVDLMMGCEDATAGDFLSFKPRLCSLLIGALQIETDTCNIQLLLAAMLNVVHDSAAAEAPPPSPDPGQSRRSDYRNQEVQFRATSGTSRTSTPTTQSEAAVLWVHVVRLLTQRLTSQWRNDPAVCLSALEVLGGLAKVEVQVEASERRRAVGSVCTYIVFQCGRPPPLHSRDLHSIIVAAFCCLNTWLTQNPVLLHQQECLLEVLEIVELGISGSRSRQDQNVVWKDDKDLNPASLRVKEAAEATLSCIMQVSGVGPDPSLRDNALMLDDSSLKRSRYFVLEGSVILATLEPTPDQPDQEPSPSLLVILRGPSGHHSWTLQLHLLPKDGRDIQTQAALVPRQPRISAEDAGRRRSINHQLVPESMERVPSVGADQSIPPLIRTGPAEDQQQLDHLRVTLKTQQEIEAQPRLSGHLVAMATCRPPTPVSCFQVTRLFLSHLGLLTPESVKDPGVNSMQPSLLSLDPSLPGFSDSLRRLDQLPSRNSDCAFVFYMRAGQKTPREILGNVDKKTSISGPFLDFLSSLGCPEEVGGASGSELGDVLGDSGGGVFDGRRFVLKFADALTEITFIVPSSHTYTDWLKSYEEAEHATASSSNQKRAETRPSEDIRSCQSVSSFFRSDSKLLIVWVELFEDIEKFPLTDLLLETRAQIETGSSNIQLIFIHPLKTGLFRICFHGNASTKLGLVVPLVNGMVTSRRSLGFLLTEMASNCSRRCRLDSDSAPPPQVRRKHLINDIILYYKSRCSEPAFYTALFQL</sequence>
<evidence type="ECO:0000313" key="3">
    <source>
        <dbReference type="Ensembl" id="ENSXMAP00000028661.1"/>
    </source>
</evidence>
<dbReference type="GeneID" id="102238253"/>
<dbReference type="Pfam" id="PF20412">
    <property type="entry name" value="RALGAPB_N"/>
    <property type="match status" value="1"/>
</dbReference>
<dbReference type="PANTHER" id="PTHR21344">
    <property type="entry name" value="RAL GTPASE-ACTIVATING PROTEIN SUBUNIT BETA"/>
    <property type="match status" value="1"/>
</dbReference>
<feature type="compositionally biased region" description="Polar residues" evidence="1">
    <location>
        <begin position="336"/>
        <end position="352"/>
    </location>
</feature>
<name>A0A3B5QEB8_XIPMA</name>
<reference evidence="4" key="2">
    <citation type="journal article" date="2013" name="Nat. Genet.">
        <title>The genome of the platyfish, Xiphophorus maculatus, provides insights into evolutionary adaptation and several complex traits.</title>
        <authorList>
            <person name="Schartl M."/>
            <person name="Walter R.B."/>
            <person name="Shen Y."/>
            <person name="Garcia T."/>
            <person name="Catchen J."/>
            <person name="Amores A."/>
            <person name="Braasch I."/>
            <person name="Chalopin D."/>
            <person name="Volff J.N."/>
            <person name="Lesch K.P."/>
            <person name="Bisazza A."/>
            <person name="Minx P."/>
            <person name="Hillier L."/>
            <person name="Wilson R.K."/>
            <person name="Fuerstenberg S."/>
            <person name="Boore J."/>
            <person name="Searle S."/>
            <person name="Postlethwait J.H."/>
            <person name="Warren W.C."/>
        </authorList>
    </citation>
    <scope>NUCLEOTIDE SEQUENCE [LARGE SCALE GENOMIC DNA]</scope>
    <source>
        <strain evidence="4">JP 163 A</strain>
    </source>
</reference>
<dbReference type="InParanoid" id="A0A3B5QEB8"/>
<dbReference type="GO" id="GO:0051056">
    <property type="term" value="P:regulation of small GTPase mediated signal transduction"/>
    <property type="evidence" value="ECO:0007669"/>
    <property type="project" value="InterPro"/>
</dbReference>
<dbReference type="STRING" id="8083.ENSXMAP00000028661"/>
<dbReference type="RefSeq" id="XP_023209322.1">
    <property type="nucleotide sequence ID" value="XM_023353554.1"/>
</dbReference>
<dbReference type="InterPro" id="IPR046859">
    <property type="entry name" value="RGPA/RALGAPB_N"/>
</dbReference>
<feature type="domain" description="Ral GTPase-activating protein subunit alpha/beta N-terminal" evidence="2">
    <location>
        <begin position="127"/>
        <end position="239"/>
    </location>
</feature>
<evidence type="ECO:0000313" key="4">
    <source>
        <dbReference type="Proteomes" id="UP000002852"/>
    </source>
</evidence>
<dbReference type="Proteomes" id="UP000002852">
    <property type="component" value="Unassembled WGS sequence"/>
</dbReference>
<accession>A0A3B5QEB8</accession>
<dbReference type="SUPFAM" id="SSF111347">
    <property type="entry name" value="Rap/Ran-GAP"/>
    <property type="match status" value="1"/>
</dbReference>
<dbReference type="GO" id="GO:0005096">
    <property type="term" value="F:GTPase activator activity"/>
    <property type="evidence" value="ECO:0007669"/>
    <property type="project" value="InterPro"/>
</dbReference>
<feature type="compositionally biased region" description="Polar residues" evidence="1">
    <location>
        <begin position="390"/>
        <end position="407"/>
    </location>
</feature>
<reference evidence="3" key="3">
    <citation type="submission" date="2025-08" db="UniProtKB">
        <authorList>
            <consortium name="Ensembl"/>
        </authorList>
    </citation>
    <scope>IDENTIFICATION</scope>
    <source>
        <strain evidence="3">JP 163 A</strain>
    </source>
</reference>